<comment type="catalytic activity">
    <reaction evidence="9">
        <text>1,2-didecanoylglycerol + H2O = decanoylglycerol + decanoate + H(+)</text>
        <dbReference type="Rhea" id="RHEA:48596"/>
        <dbReference type="ChEBI" id="CHEBI:11152"/>
        <dbReference type="ChEBI" id="CHEBI:15377"/>
        <dbReference type="ChEBI" id="CHEBI:15378"/>
        <dbReference type="ChEBI" id="CHEBI:27689"/>
        <dbReference type="ChEBI" id="CHEBI:90605"/>
    </reaction>
</comment>
<comment type="similarity">
    <text evidence="1">Belongs to the AB hydrolase superfamily.</text>
</comment>
<comment type="catalytic activity">
    <reaction evidence="8">
        <text>1-octadecanoyl-2-(4Z,7Z,10Z,13Z,16Z,19Z-docosahexaenoyl)-sn-glycerol + H2O = 2-(4Z,7Z,10Z,13Z,16Z,19Z-docosahexaenoyl)-glycerol + octadecanoate + H(+)</text>
        <dbReference type="Rhea" id="RHEA:77107"/>
        <dbReference type="ChEBI" id="CHEBI:15377"/>
        <dbReference type="ChEBI" id="CHEBI:15378"/>
        <dbReference type="ChEBI" id="CHEBI:25629"/>
        <dbReference type="ChEBI" id="CHEBI:77129"/>
        <dbReference type="ChEBI" id="CHEBI:186738"/>
    </reaction>
</comment>
<comment type="catalytic activity">
    <reaction evidence="5">
        <text>a 1,2-diacyl-sn-glycerol + H2O = a 2-acylglycerol + a fatty acid + H(+)</text>
        <dbReference type="Rhea" id="RHEA:33275"/>
        <dbReference type="ChEBI" id="CHEBI:15377"/>
        <dbReference type="ChEBI" id="CHEBI:15378"/>
        <dbReference type="ChEBI" id="CHEBI:17389"/>
        <dbReference type="ChEBI" id="CHEBI:17815"/>
        <dbReference type="ChEBI" id="CHEBI:28868"/>
        <dbReference type="EC" id="3.1.1.116"/>
    </reaction>
</comment>
<name>A0A7E5WWF3_TRINI</name>
<protein>
    <recommendedName>
        <fullName evidence="7">sn-1-specific diacylglycerol lipase ABHD11</fullName>
        <ecNumber evidence="3">3.1.1.116</ecNumber>
    </recommendedName>
    <alternativeName>
        <fullName evidence="4">Alpha/beta hydrolase domain-containing protein 11</fullName>
    </alternativeName>
</protein>
<evidence type="ECO:0000256" key="8">
    <source>
        <dbReference type="ARBA" id="ARBA00048283"/>
    </source>
</evidence>
<dbReference type="PANTHER" id="PTHR46118">
    <property type="entry name" value="PROTEIN ABHD11"/>
    <property type="match status" value="1"/>
</dbReference>
<evidence type="ECO:0000313" key="14">
    <source>
        <dbReference type="RefSeq" id="XP_026745183.1"/>
    </source>
</evidence>
<evidence type="ECO:0000256" key="2">
    <source>
        <dbReference type="ARBA" id="ARBA00022801"/>
    </source>
</evidence>
<keyword evidence="2" id="KW-0378">Hydrolase</keyword>
<feature type="domain" description="AB hydrolase-1" evidence="12">
    <location>
        <begin position="368"/>
        <end position="469"/>
    </location>
</feature>
<comment type="catalytic activity">
    <reaction evidence="10">
        <text>1-octadecanoyl-2-(9Z-octadecenoyl)-sn-glycerol + H2O = 2-(9Z-octadecenoyl)-glycerol + octadecanoate + H(+)</text>
        <dbReference type="Rhea" id="RHEA:77103"/>
        <dbReference type="ChEBI" id="CHEBI:15377"/>
        <dbReference type="ChEBI" id="CHEBI:15378"/>
        <dbReference type="ChEBI" id="CHEBI:25629"/>
        <dbReference type="ChEBI" id="CHEBI:73990"/>
        <dbReference type="ChEBI" id="CHEBI:75468"/>
    </reaction>
</comment>
<dbReference type="GO" id="GO:0052689">
    <property type="term" value="F:carboxylic ester hydrolase activity"/>
    <property type="evidence" value="ECO:0007669"/>
    <property type="project" value="TreeGrafter"/>
</dbReference>
<evidence type="ECO:0000256" key="9">
    <source>
        <dbReference type="ARBA" id="ARBA00048504"/>
    </source>
</evidence>
<comment type="catalytic activity">
    <reaction evidence="11">
        <text>1-octadecanoyl-2-(5Z,8Z,11Z,14Z-eicosatetraenoyl)-sn-glycerol + H2O = 2-(5Z,8Z,11Z,14Z-eicosatetraenoyl)-glycerol + octadecanoate + H(+)</text>
        <dbReference type="Rhea" id="RHEA:38507"/>
        <dbReference type="ChEBI" id="CHEBI:15377"/>
        <dbReference type="ChEBI" id="CHEBI:15378"/>
        <dbReference type="ChEBI" id="CHEBI:25629"/>
        <dbReference type="ChEBI" id="CHEBI:52392"/>
        <dbReference type="ChEBI" id="CHEBI:75728"/>
    </reaction>
</comment>
<evidence type="ECO:0000256" key="4">
    <source>
        <dbReference type="ARBA" id="ARBA00042703"/>
    </source>
</evidence>
<keyword evidence="13" id="KW-1185">Reference proteome</keyword>
<evidence type="ECO:0000256" key="3">
    <source>
        <dbReference type="ARBA" id="ARBA00026104"/>
    </source>
</evidence>
<evidence type="ECO:0000256" key="1">
    <source>
        <dbReference type="ARBA" id="ARBA00008645"/>
    </source>
</evidence>
<sequence>MECKLLLYSLKYPYSILFKQIVPSSLVSSRSFVLSYKIIGEGVTEPEEPPIFIFHGLLGNKRHWEGIGKTILNMTKRCVVAVDLRNHGDSPHLNTHKYEEQAADILHLFDKLGVTQASLIGHSIGGKAAMCVALTQPIRVAGVLVVDISPASISKHYNDHFQRILAAMKAVTFKKPVSVNEARKEAMNQLKDVVTDDFLLKTILSNIKERSDHTIGWTLNIDTLMRQFKHIVTFPKSMKMKKYYGPTLFIGGQLSDFIPPDDLTDIRAMFPKAVITYIPKTGHNLHHDDPRSFLEITIAFIRTHHFKRTFKHHPAITNFWHGMGVLWSNKLKNYSFIKRLWNINVVITRSALDLAHKVYGPSPPSGTPIFVLHGLLGSKRNWVSVCNYLRDSTNNSVIGVDARNHGDSPHDSSHTYLELASDVSRLITSLSLSQAVVIGHSMGGRTGMTLALTEPSKVAKLVVVDISPVPSIPSGDFFPKLLSVMKSVSFEGLDSAQKAKNAVKAKIEESGLVKNADHMYFIFMNIGQGTDGSFRWKYNIDALIKYFHEIASFPDLSGKTYEGPTLFIGGQESDYLPRDDLVAIKQLFPKAQLKYVSGAGHNVHAEKPEEFLKVVINFLSEK</sequence>
<dbReference type="RefSeq" id="XP_026745183.1">
    <property type="nucleotide sequence ID" value="XM_026889382.1"/>
</dbReference>
<evidence type="ECO:0000259" key="12">
    <source>
        <dbReference type="Pfam" id="PF00561"/>
    </source>
</evidence>
<reference evidence="14" key="1">
    <citation type="submission" date="2025-08" db="UniProtKB">
        <authorList>
            <consortium name="RefSeq"/>
        </authorList>
    </citation>
    <scope>IDENTIFICATION</scope>
</reference>
<dbReference type="OrthoDB" id="8119704at2759"/>
<proteinExistence type="inferred from homology"/>
<comment type="catalytic activity">
    <reaction evidence="6">
        <text>a 1,3-diacyl-sn-glycerol + H2O = a 1-acyl-sn-glycerol + a fatty acid + H(+)</text>
        <dbReference type="Rhea" id="RHEA:38503"/>
        <dbReference type="ChEBI" id="CHEBI:15377"/>
        <dbReference type="ChEBI" id="CHEBI:15378"/>
        <dbReference type="ChEBI" id="CHEBI:28868"/>
        <dbReference type="ChEBI" id="CHEBI:64683"/>
        <dbReference type="ChEBI" id="CHEBI:77272"/>
    </reaction>
</comment>
<organism evidence="13 14">
    <name type="scientific">Trichoplusia ni</name>
    <name type="common">Cabbage looper</name>
    <dbReference type="NCBI Taxonomy" id="7111"/>
    <lineage>
        <taxon>Eukaryota</taxon>
        <taxon>Metazoa</taxon>
        <taxon>Ecdysozoa</taxon>
        <taxon>Arthropoda</taxon>
        <taxon>Hexapoda</taxon>
        <taxon>Insecta</taxon>
        <taxon>Pterygota</taxon>
        <taxon>Neoptera</taxon>
        <taxon>Endopterygota</taxon>
        <taxon>Lepidoptera</taxon>
        <taxon>Glossata</taxon>
        <taxon>Ditrysia</taxon>
        <taxon>Noctuoidea</taxon>
        <taxon>Noctuidae</taxon>
        <taxon>Plusiinae</taxon>
        <taxon>Trichoplusia</taxon>
    </lineage>
</organism>
<dbReference type="Gene3D" id="3.40.50.1820">
    <property type="entry name" value="alpha/beta hydrolase"/>
    <property type="match status" value="2"/>
</dbReference>
<feature type="domain" description="AB hydrolase-1" evidence="12">
    <location>
        <begin position="49"/>
        <end position="290"/>
    </location>
</feature>
<evidence type="ECO:0000256" key="5">
    <source>
        <dbReference type="ARBA" id="ARBA00043667"/>
    </source>
</evidence>
<dbReference type="SUPFAM" id="SSF53474">
    <property type="entry name" value="alpha/beta-Hydrolases"/>
    <property type="match status" value="2"/>
</dbReference>
<evidence type="ECO:0000256" key="11">
    <source>
        <dbReference type="ARBA" id="ARBA00048919"/>
    </source>
</evidence>
<dbReference type="PANTHER" id="PTHR46118:SF4">
    <property type="entry name" value="PROTEIN ABHD11"/>
    <property type="match status" value="1"/>
</dbReference>
<gene>
    <name evidence="14" type="primary">LOC113506545</name>
</gene>
<dbReference type="InterPro" id="IPR029058">
    <property type="entry name" value="AB_hydrolase_fold"/>
</dbReference>
<accession>A0A7E5WWF3</accession>
<dbReference type="Pfam" id="PF00561">
    <property type="entry name" value="Abhydrolase_1"/>
    <property type="match status" value="2"/>
</dbReference>
<evidence type="ECO:0000256" key="7">
    <source>
        <dbReference type="ARBA" id="ARBA00044064"/>
    </source>
</evidence>
<dbReference type="InParanoid" id="A0A7E5WWF3"/>
<dbReference type="InterPro" id="IPR000073">
    <property type="entry name" value="AB_hydrolase_1"/>
</dbReference>
<dbReference type="KEGG" id="tnl:113506545"/>
<evidence type="ECO:0000256" key="6">
    <source>
        <dbReference type="ARBA" id="ARBA00043742"/>
    </source>
</evidence>
<evidence type="ECO:0000256" key="10">
    <source>
        <dbReference type="ARBA" id="ARBA00048513"/>
    </source>
</evidence>
<dbReference type="GeneID" id="113506545"/>
<dbReference type="AlphaFoldDB" id="A0A7E5WWF3"/>
<evidence type="ECO:0000313" key="13">
    <source>
        <dbReference type="Proteomes" id="UP000322000"/>
    </source>
</evidence>
<dbReference type="GO" id="GO:0005739">
    <property type="term" value="C:mitochondrion"/>
    <property type="evidence" value="ECO:0007669"/>
    <property type="project" value="TreeGrafter"/>
</dbReference>
<dbReference type="Proteomes" id="UP000322000">
    <property type="component" value="Chromosome 18"/>
</dbReference>
<dbReference type="EC" id="3.1.1.116" evidence="3"/>